<feature type="compositionally biased region" description="Polar residues" evidence="1">
    <location>
        <begin position="7"/>
        <end position="24"/>
    </location>
</feature>
<accession>A0A9J5ZKU9</accession>
<dbReference type="Proteomes" id="UP000824120">
    <property type="component" value="Chromosome 4"/>
</dbReference>
<reference evidence="2 3" key="1">
    <citation type="submission" date="2020-09" db="EMBL/GenBank/DDBJ databases">
        <title>De no assembly of potato wild relative species, Solanum commersonii.</title>
        <authorList>
            <person name="Cho K."/>
        </authorList>
    </citation>
    <scope>NUCLEOTIDE SEQUENCE [LARGE SCALE GENOMIC DNA]</scope>
    <source>
        <strain evidence="2">LZ3.2</strain>
        <tissue evidence="2">Leaf</tissue>
    </source>
</reference>
<evidence type="ECO:0000313" key="2">
    <source>
        <dbReference type="EMBL" id="KAG5612763.1"/>
    </source>
</evidence>
<dbReference type="EMBL" id="JACXVP010000004">
    <property type="protein sequence ID" value="KAG5612763.1"/>
    <property type="molecule type" value="Genomic_DNA"/>
</dbReference>
<evidence type="ECO:0000256" key="1">
    <source>
        <dbReference type="SAM" id="MobiDB-lite"/>
    </source>
</evidence>
<dbReference type="AlphaFoldDB" id="A0A9J5ZKU9"/>
<protein>
    <submittedName>
        <fullName evidence="2">Uncharacterized protein</fullName>
    </submittedName>
</protein>
<organism evidence="2 3">
    <name type="scientific">Solanum commersonii</name>
    <name type="common">Commerson's wild potato</name>
    <name type="synonym">Commerson's nightshade</name>
    <dbReference type="NCBI Taxonomy" id="4109"/>
    <lineage>
        <taxon>Eukaryota</taxon>
        <taxon>Viridiplantae</taxon>
        <taxon>Streptophyta</taxon>
        <taxon>Embryophyta</taxon>
        <taxon>Tracheophyta</taxon>
        <taxon>Spermatophyta</taxon>
        <taxon>Magnoliopsida</taxon>
        <taxon>eudicotyledons</taxon>
        <taxon>Gunneridae</taxon>
        <taxon>Pentapetalae</taxon>
        <taxon>asterids</taxon>
        <taxon>lamiids</taxon>
        <taxon>Solanales</taxon>
        <taxon>Solanaceae</taxon>
        <taxon>Solanoideae</taxon>
        <taxon>Solaneae</taxon>
        <taxon>Solanum</taxon>
    </lineage>
</organism>
<sequence>MEPVGNHDQNNPFSRSNNPRTGQMSPGAGKPPISPIFACYSSPSFLVIWNSDLIFVEIFHRRPLRP</sequence>
<proteinExistence type="predicted"/>
<comment type="caution">
    <text evidence="2">The sequence shown here is derived from an EMBL/GenBank/DDBJ whole genome shotgun (WGS) entry which is preliminary data.</text>
</comment>
<gene>
    <name evidence="2" type="ORF">H5410_024044</name>
</gene>
<name>A0A9J5ZKU9_SOLCO</name>
<feature type="region of interest" description="Disordered" evidence="1">
    <location>
        <begin position="1"/>
        <end position="29"/>
    </location>
</feature>
<evidence type="ECO:0000313" key="3">
    <source>
        <dbReference type="Proteomes" id="UP000824120"/>
    </source>
</evidence>
<keyword evidence="3" id="KW-1185">Reference proteome</keyword>